<sequence>MKTMLIAFLMGLFVSNALSDHLELCDFSTEAQNAYWDCVESKLTEDQITTTSSFLTCVNKDSATELINYFCNMNHDETDHFQPIFSKCLKSFPANFDTADEECLKKASK</sequence>
<organism evidence="2">
    <name type="scientific">Centruroides hentzi</name>
    <dbReference type="NCBI Taxonomy" id="88313"/>
    <lineage>
        <taxon>Eukaryota</taxon>
        <taxon>Metazoa</taxon>
        <taxon>Ecdysozoa</taxon>
        <taxon>Arthropoda</taxon>
        <taxon>Chelicerata</taxon>
        <taxon>Arachnida</taxon>
        <taxon>Scorpiones</taxon>
        <taxon>Buthida</taxon>
        <taxon>Buthoidea</taxon>
        <taxon>Buthidae</taxon>
        <taxon>Centruroides</taxon>
    </lineage>
</organism>
<dbReference type="EMBL" id="GFWZ01000458">
    <property type="protein sequence ID" value="MBW20448.1"/>
    <property type="molecule type" value="Transcribed_RNA"/>
</dbReference>
<proteinExistence type="predicted"/>
<dbReference type="AlphaFoldDB" id="A0A2I9LPY7"/>
<name>A0A2I9LPY7_9SCOR</name>
<evidence type="ECO:0000256" key="1">
    <source>
        <dbReference type="SAM" id="SignalP"/>
    </source>
</evidence>
<feature type="chain" id="PRO_5014465694" evidence="1">
    <location>
        <begin position="20"/>
        <end position="109"/>
    </location>
</feature>
<protein>
    <submittedName>
        <fullName evidence="2">Venom protein</fullName>
    </submittedName>
</protein>
<accession>A0A2I9LPY7</accession>
<reference evidence="2" key="1">
    <citation type="journal article" date="2017" name="Toxicon">
        <title>Venom-gland transcriptomics and venom proteomics of the Hentz striped scorpion (Centruroides hentzi; Buthidae) reveal high toxin diversity in a harmless member of a lethal family.</title>
        <authorList>
            <person name="Ward M.J."/>
            <person name="Ellsworth S.A."/>
            <person name="Rokyta D.R."/>
        </authorList>
    </citation>
    <scope>NUCLEOTIDE SEQUENCE</scope>
    <source>
        <tissue evidence="2">Venom gland</tissue>
    </source>
</reference>
<feature type="signal peptide" evidence="1">
    <location>
        <begin position="1"/>
        <end position="19"/>
    </location>
</feature>
<evidence type="ECO:0000313" key="2">
    <source>
        <dbReference type="EMBL" id="MBW20448.1"/>
    </source>
</evidence>
<keyword evidence="1" id="KW-0732">Signal</keyword>